<gene>
    <name evidence="8" type="ORF">NTEN_LOCUS18057</name>
</gene>
<comment type="similarity">
    <text evidence="6">Belongs to the peptidase M48 family.</text>
</comment>
<comment type="cofactor">
    <cofactor evidence="6">
        <name>Zn(2+)</name>
        <dbReference type="ChEBI" id="CHEBI:29105"/>
    </cofactor>
    <text evidence="6">Binds 1 zinc ion per subunit.</text>
</comment>
<dbReference type="Gene3D" id="3.30.2010.10">
    <property type="entry name" value="Metalloproteases ('zincins'), catalytic domain"/>
    <property type="match status" value="1"/>
</dbReference>
<keyword evidence="1 6" id="KW-0645">Protease</keyword>
<evidence type="ECO:0000313" key="8">
    <source>
        <dbReference type="EMBL" id="CAB0013446.1"/>
    </source>
</evidence>
<keyword evidence="2" id="KW-0479">Metal-binding</keyword>
<evidence type="ECO:0000256" key="4">
    <source>
        <dbReference type="ARBA" id="ARBA00022833"/>
    </source>
</evidence>
<keyword evidence="9" id="KW-1185">Reference proteome</keyword>
<feature type="domain" description="Peptidase M48" evidence="7">
    <location>
        <begin position="16"/>
        <end position="213"/>
    </location>
</feature>
<protein>
    <recommendedName>
        <fullName evidence="7">Peptidase M48 domain-containing protein</fullName>
    </recommendedName>
</protein>
<keyword evidence="4 6" id="KW-0862">Zinc</keyword>
<accession>A0A6H5HAN2</accession>
<evidence type="ECO:0000259" key="7">
    <source>
        <dbReference type="Pfam" id="PF01435"/>
    </source>
</evidence>
<proteinExistence type="inferred from homology"/>
<dbReference type="GO" id="GO:0046872">
    <property type="term" value="F:metal ion binding"/>
    <property type="evidence" value="ECO:0007669"/>
    <property type="project" value="UniProtKB-KW"/>
</dbReference>
<dbReference type="GO" id="GO:0004222">
    <property type="term" value="F:metalloendopeptidase activity"/>
    <property type="evidence" value="ECO:0007669"/>
    <property type="project" value="InterPro"/>
</dbReference>
<evidence type="ECO:0000256" key="5">
    <source>
        <dbReference type="ARBA" id="ARBA00023049"/>
    </source>
</evidence>
<dbReference type="Pfam" id="PF01435">
    <property type="entry name" value="Peptidase_M48"/>
    <property type="match status" value="1"/>
</dbReference>
<evidence type="ECO:0000313" key="9">
    <source>
        <dbReference type="Proteomes" id="UP000479000"/>
    </source>
</evidence>
<keyword evidence="3 6" id="KW-0378">Hydrolase</keyword>
<dbReference type="GO" id="GO:0006508">
    <property type="term" value="P:proteolysis"/>
    <property type="evidence" value="ECO:0007669"/>
    <property type="project" value="UniProtKB-KW"/>
</dbReference>
<name>A0A6H5HAN2_9HEMI</name>
<dbReference type="Proteomes" id="UP000479000">
    <property type="component" value="Unassembled WGS sequence"/>
</dbReference>
<dbReference type="PANTHER" id="PTHR10120">
    <property type="entry name" value="CAAX PRENYL PROTEASE 1"/>
    <property type="match status" value="1"/>
</dbReference>
<evidence type="ECO:0000256" key="3">
    <source>
        <dbReference type="ARBA" id="ARBA00022801"/>
    </source>
</evidence>
<evidence type="ECO:0000256" key="6">
    <source>
        <dbReference type="RuleBase" id="RU003983"/>
    </source>
</evidence>
<keyword evidence="5 6" id="KW-0482">Metalloprotease</keyword>
<dbReference type="AlphaFoldDB" id="A0A6H5HAN2"/>
<evidence type="ECO:0000256" key="2">
    <source>
        <dbReference type="ARBA" id="ARBA00022723"/>
    </source>
</evidence>
<dbReference type="InterPro" id="IPR001915">
    <property type="entry name" value="Peptidase_M48"/>
</dbReference>
<dbReference type="EMBL" id="CADCXU010026728">
    <property type="protein sequence ID" value="CAB0013446.1"/>
    <property type="molecule type" value="Genomic_DNA"/>
</dbReference>
<organism evidence="8 9">
    <name type="scientific">Nesidiocoris tenuis</name>
    <dbReference type="NCBI Taxonomy" id="355587"/>
    <lineage>
        <taxon>Eukaryota</taxon>
        <taxon>Metazoa</taxon>
        <taxon>Ecdysozoa</taxon>
        <taxon>Arthropoda</taxon>
        <taxon>Hexapoda</taxon>
        <taxon>Insecta</taxon>
        <taxon>Pterygota</taxon>
        <taxon>Neoptera</taxon>
        <taxon>Paraneoptera</taxon>
        <taxon>Hemiptera</taxon>
        <taxon>Heteroptera</taxon>
        <taxon>Panheteroptera</taxon>
        <taxon>Cimicomorpha</taxon>
        <taxon>Miridae</taxon>
        <taxon>Dicyphina</taxon>
        <taxon>Nesidiocoris</taxon>
    </lineage>
</organism>
<dbReference type="OrthoDB" id="360839at2759"/>
<reference evidence="8 9" key="1">
    <citation type="submission" date="2020-02" db="EMBL/GenBank/DDBJ databases">
        <authorList>
            <person name="Ferguson B K."/>
        </authorList>
    </citation>
    <scope>NUCLEOTIDE SEQUENCE [LARGE SCALE GENOMIC DNA]</scope>
</reference>
<sequence length="215" mass="24445">MIALSFQPLGDDDVGLSVKAVAERVGFPPDKIYIDRDSEASAGAYFSGFPGVNMIVITTKLKELLSPIQLTSAVAHELGHWKRRHNRIEYFAMILRTGLFFGMCRKTYGNEGVLRIFGFTETPHPMIPVYLSIYFFWPIVQDLFNGIHAIIQRSNEFSADDFACDLGLAGELRDSLLLMAARTFSFPLFDTWCSAWYLGHPTILERVRRISSRRR</sequence>
<evidence type="ECO:0000256" key="1">
    <source>
        <dbReference type="ARBA" id="ARBA00022670"/>
    </source>
</evidence>